<feature type="region of interest" description="Disordered" evidence="1">
    <location>
        <begin position="1"/>
        <end position="31"/>
    </location>
</feature>
<dbReference type="EMBL" id="CAJVCH010549839">
    <property type="protein sequence ID" value="CAG7829029.1"/>
    <property type="molecule type" value="Genomic_DNA"/>
</dbReference>
<dbReference type="AlphaFoldDB" id="A0A8J2LA42"/>
<comment type="caution">
    <text evidence="2">The sequence shown here is derived from an EMBL/GenBank/DDBJ whole genome shotgun (WGS) entry which is preliminary data.</text>
</comment>
<evidence type="ECO:0000313" key="2">
    <source>
        <dbReference type="EMBL" id="CAG7829029.1"/>
    </source>
</evidence>
<protein>
    <submittedName>
        <fullName evidence="2">Uncharacterized protein</fullName>
    </submittedName>
</protein>
<keyword evidence="3" id="KW-1185">Reference proteome</keyword>
<proteinExistence type="predicted"/>
<evidence type="ECO:0000256" key="1">
    <source>
        <dbReference type="SAM" id="MobiDB-lite"/>
    </source>
</evidence>
<organism evidence="2 3">
    <name type="scientific">Allacma fusca</name>
    <dbReference type="NCBI Taxonomy" id="39272"/>
    <lineage>
        <taxon>Eukaryota</taxon>
        <taxon>Metazoa</taxon>
        <taxon>Ecdysozoa</taxon>
        <taxon>Arthropoda</taxon>
        <taxon>Hexapoda</taxon>
        <taxon>Collembola</taxon>
        <taxon>Symphypleona</taxon>
        <taxon>Sminthuridae</taxon>
        <taxon>Allacma</taxon>
    </lineage>
</organism>
<reference evidence="2" key="1">
    <citation type="submission" date="2021-06" db="EMBL/GenBank/DDBJ databases">
        <authorList>
            <person name="Hodson N. C."/>
            <person name="Mongue J. A."/>
            <person name="Jaron S. K."/>
        </authorList>
    </citation>
    <scope>NUCLEOTIDE SEQUENCE</scope>
</reference>
<accession>A0A8J2LA42</accession>
<sequence>MGQTTSKPTVSQVDDDFYTTSIEDSSEEAPSTLVPLGEKYKDIEIDDRQIFKIAASNTNFCPDGIIVTLGEDSVVCATKPTRSEVSTKIKKRLGAANLL</sequence>
<feature type="compositionally biased region" description="Polar residues" evidence="1">
    <location>
        <begin position="1"/>
        <end position="23"/>
    </location>
</feature>
<name>A0A8J2LA42_9HEXA</name>
<dbReference type="Proteomes" id="UP000708208">
    <property type="component" value="Unassembled WGS sequence"/>
</dbReference>
<gene>
    <name evidence="2" type="ORF">AFUS01_LOCUS38915</name>
</gene>
<evidence type="ECO:0000313" key="3">
    <source>
        <dbReference type="Proteomes" id="UP000708208"/>
    </source>
</evidence>